<dbReference type="EMBL" id="CP002630">
    <property type="protein sequence ID" value="AEB12874.1"/>
    <property type="molecule type" value="Genomic_DNA"/>
</dbReference>
<name>F2NPU8_MARHT</name>
<feature type="transmembrane region" description="Helical" evidence="6">
    <location>
        <begin position="28"/>
        <end position="45"/>
    </location>
</feature>
<dbReference type="STRING" id="869210.Marky_2151"/>
<feature type="transmembrane region" description="Helical" evidence="6">
    <location>
        <begin position="77"/>
        <end position="98"/>
    </location>
</feature>
<evidence type="ECO:0000256" key="2">
    <source>
        <dbReference type="ARBA" id="ARBA00022475"/>
    </source>
</evidence>
<feature type="transmembrane region" description="Helical" evidence="6">
    <location>
        <begin position="273"/>
        <end position="296"/>
    </location>
</feature>
<keyword evidence="2" id="KW-1003">Cell membrane</keyword>
<keyword evidence="5 6" id="KW-0472">Membrane</keyword>
<evidence type="ECO:0000256" key="3">
    <source>
        <dbReference type="ARBA" id="ARBA00022692"/>
    </source>
</evidence>
<keyword evidence="3 6" id="KW-0812">Transmembrane</keyword>
<dbReference type="GO" id="GO:0015658">
    <property type="term" value="F:branched-chain amino acid transmembrane transporter activity"/>
    <property type="evidence" value="ECO:0007669"/>
    <property type="project" value="InterPro"/>
</dbReference>
<dbReference type="GO" id="GO:0005886">
    <property type="term" value="C:plasma membrane"/>
    <property type="evidence" value="ECO:0007669"/>
    <property type="project" value="UniProtKB-SubCell"/>
</dbReference>
<reference evidence="7 8" key="1">
    <citation type="journal article" date="2012" name="Stand. Genomic Sci.">
        <title>Complete genome sequence of the aerobic, heterotroph Marinithermus hydrothermalis type strain (T1(T)) from a deep-sea hydrothermal vent chimney.</title>
        <authorList>
            <person name="Copeland A."/>
            <person name="Gu W."/>
            <person name="Yasawong M."/>
            <person name="Lapidus A."/>
            <person name="Lucas S."/>
            <person name="Deshpande S."/>
            <person name="Pagani I."/>
            <person name="Tapia R."/>
            <person name="Cheng J.F."/>
            <person name="Goodwin L.A."/>
            <person name="Pitluck S."/>
            <person name="Liolios K."/>
            <person name="Ivanova N."/>
            <person name="Mavromatis K."/>
            <person name="Mikhailova N."/>
            <person name="Pati A."/>
            <person name="Chen A."/>
            <person name="Palaniappan K."/>
            <person name="Land M."/>
            <person name="Pan C."/>
            <person name="Brambilla E.M."/>
            <person name="Rohde M."/>
            <person name="Tindall B.J."/>
            <person name="Sikorski J."/>
            <person name="Goker M."/>
            <person name="Detter J.C."/>
            <person name="Bristow J."/>
            <person name="Eisen J.A."/>
            <person name="Markowitz V."/>
            <person name="Hugenholtz P."/>
            <person name="Kyrpides N.C."/>
            <person name="Klenk H.P."/>
            <person name="Woyke T."/>
        </authorList>
    </citation>
    <scope>NUCLEOTIDE SEQUENCE [LARGE SCALE GENOMIC DNA]</scope>
    <source>
        <strain evidence="8">DSM 14884 / JCM 11576 / T1</strain>
    </source>
</reference>
<evidence type="ECO:0000256" key="6">
    <source>
        <dbReference type="SAM" id="Phobius"/>
    </source>
</evidence>
<dbReference type="InterPro" id="IPR043428">
    <property type="entry name" value="LivM-like"/>
</dbReference>
<evidence type="ECO:0000256" key="5">
    <source>
        <dbReference type="ARBA" id="ARBA00023136"/>
    </source>
</evidence>
<accession>F2NPU8</accession>
<proteinExistence type="predicted"/>
<dbReference type="Pfam" id="PF02653">
    <property type="entry name" value="BPD_transp_2"/>
    <property type="match status" value="1"/>
</dbReference>
<evidence type="ECO:0000313" key="8">
    <source>
        <dbReference type="Proteomes" id="UP000007030"/>
    </source>
</evidence>
<feature type="transmembrane region" description="Helical" evidence="6">
    <location>
        <begin position="237"/>
        <end position="261"/>
    </location>
</feature>
<dbReference type="KEGG" id="mhd:Marky_2151"/>
<evidence type="ECO:0000256" key="4">
    <source>
        <dbReference type="ARBA" id="ARBA00022989"/>
    </source>
</evidence>
<dbReference type="Proteomes" id="UP000007030">
    <property type="component" value="Chromosome"/>
</dbReference>
<dbReference type="AlphaFoldDB" id="F2NPU8"/>
<evidence type="ECO:0000256" key="1">
    <source>
        <dbReference type="ARBA" id="ARBA00004651"/>
    </source>
</evidence>
<dbReference type="PANTHER" id="PTHR30482:SF10">
    <property type="entry name" value="HIGH-AFFINITY BRANCHED-CHAIN AMINO ACID TRANSPORT PROTEIN BRAE"/>
    <property type="match status" value="1"/>
</dbReference>
<comment type="subcellular location">
    <subcellularLocation>
        <location evidence="1">Cell membrane</location>
        <topology evidence="1">Multi-pass membrane protein</topology>
    </subcellularLocation>
</comment>
<dbReference type="InterPro" id="IPR001851">
    <property type="entry name" value="ABC_transp_permease"/>
</dbReference>
<dbReference type="PANTHER" id="PTHR30482">
    <property type="entry name" value="HIGH-AFFINITY BRANCHED-CHAIN AMINO ACID TRANSPORT SYSTEM PERMEASE"/>
    <property type="match status" value="1"/>
</dbReference>
<keyword evidence="8" id="KW-1185">Reference proteome</keyword>
<keyword evidence="4 6" id="KW-1133">Transmembrane helix</keyword>
<evidence type="ECO:0000313" key="7">
    <source>
        <dbReference type="EMBL" id="AEB12874.1"/>
    </source>
</evidence>
<dbReference type="CDD" id="cd06581">
    <property type="entry name" value="TM_PBP1_LivM_like"/>
    <property type="match status" value="1"/>
</dbReference>
<dbReference type="eggNOG" id="COG4177">
    <property type="taxonomic scope" value="Bacteria"/>
</dbReference>
<feature type="transmembrane region" description="Helical" evidence="6">
    <location>
        <begin position="147"/>
        <end position="167"/>
    </location>
</feature>
<protein>
    <submittedName>
        <fullName evidence="7">ABC-type transporter, integral membrane subunit</fullName>
    </submittedName>
</protein>
<organism evidence="7 8">
    <name type="scientific">Marinithermus hydrothermalis (strain DSM 14884 / JCM 11576 / T1)</name>
    <dbReference type="NCBI Taxonomy" id="869210"/>
    <lineage>
        <taxon>Bacteria</taxon>
        <taxon>Thermotogati</taxon>
        <taxon>Deinococcota</taxon>
        <taxon>Deinococci</taxon>
        <taxon>Thermales</taxon>
        <taxon>Thermaceae</taxon>
        <taxon>Marinithermus</taxon>
    </lineage>
</organism>
<feature type="transmembrane region" description="Helical" evidence="6">
    <location>
        <begin position="52"/>
        <end position="71"/>
    </location>
</feature>
<gene>
    <name evidence="7" type="ordered locus">Marky_2151</name>
</gene>
<feature type="transmembrane region" description="Helical" evidence="6">
    <location>
        <begin position="105"/>
        <end position="127"/>
    </location>
</feature>
<dbReference type="HOGENOM" id="CLU_031365_1_2_0"/>
<dbReference type="RefSeq" id="WP_013704919.1">
    <property type="nucleotide sequence ID" value="NC_015387.1"/>
</dbReference>
<sequence length="300" mass="30838">MRLVAAVFALAVLLPVLPLGGWRAFMLDAAQFAFIVTALALSWDLMARTGQLSLAHGAFFGVGAYATAFALHHGLPVPAALALGGMAAAASGVALGALTLRLLGIYFAIATLAFSEIARTLVLKAPVTLLGGPWGYPVPPAFEGAPLGSYFLAVGVLALAVGVSLIMERGRWRYATSATRQGEAVARVLGVPVVRVKLGVLAASSCVAGIAGGVYGLKTLFLTPYDAFGLARAVEALVIPIFGGLYTTAGPLVGGLVLSALENALRLGVGEGYLVVYGAILVLAVLFLPGGIVRLWRRRA</sequence>